<keyword evidence="3" id="KW-0862">Zinc</keyword>
<evidence type="ECO:0000256" key="8">
    <source>
        <dbReference type="SAM" id="MobiDB-lite"/>
    </source>
</evidence>
<dbReference type="Gene3D" id="4.10.240.10">
    <property type="entry name" value="Zn(2)-C6 fungal-type DNA-binding domain"/>
    <property type="match status" value="1"/>
</dbReference>
<feature type="compositionally biased region" description="Low complexity" evidence="8">
    <location>
        <begin position="580"/>
        <end position="604"/>
    </location>
</feature>
<dbReference type="PROSITE" id="PS00463">
    <property type="entry name" value="ZN2_CY6_FUNGAL_1"/>
    <property type="match status" value="1"/>
</dbReference>
<comment type="caution">
    <text evidence="10">The sequence shown here is derived from an EMBL/GenBank/DDBJ whole genome shotgun (WGS) entry which is preliminary data.</text>
</comment>
<dbReference type="SUPFAM" id="SSF57701">
    <property type="entry name" value="Zn2/Cys6 DNA-binding domain"/>
    <property type="match status" value="1"/>
</dbReference>
<evidence type="ECO:0000313" key="11">
    <source>
        <dbReference type="Proteomes" id="UP000531561"/>
    </source>
</evidence>
<keyword evidence="4" id="KW-0805">Transcription regulation</keyword>
<evidence type="ECO:0000256" key="4">
    <source>
        <dbReference type="ARBA" id="ARBA00023015"/>
    </source>
</evidence>
<dbReference type="InterPro" id="IPR036864">
    <property type="entry name" value="Zn2-C6_fun-type_DNA-bd_sf"/>
</dbReference>
<evidence type="ECO:0000256" key="7">
    <source>
        <dbReference type="ARBA" id="ARBA00023242"/>
    </source>
</evidence>
<reference evidence="10 11" key="1">
    <citation type="journal article" date="2020" name="Phytopathology">
        <title>A high-quality genome resource of Botrytis fragariae, a new and rapidly spreading fungal pathogen causing strawberry gray mold in the U.S.A.</title>
        <authorList>
            <person name="Wu Y."/>
            <person name="Saski C.A."/>
            <person name="Schnabel G."/>
            <person name="Xiao S."/>
            <person name="Hu M."/>
        </authorList>
    </citation>
    <scope>NUCLEOTIDE SEQUENCE [LARGE SCALE GENOMIC DNA]</scope>
    <source>
        <strain evidence="10 11">BVB16</strain>
    </source>
</reference>
<organism evidence="10 11">
    <name type="scientific">Botrytis fragariae</name>
    <dbReference type="NCBI Taxonomy" id="1964551"/>
    <lineage>
        <taxon>Eukaryota</taxon>
        <taxon>Fungi</taxon>
        <taxon>Dikarya</taxon>
        <taxon>Ascomycota</taxon>
        <taxon>Pezizomycotina</taxon>
        <taxon>Leotiomycetes</taxon>
        <taxon>Helotiales</taxon>
        <taxon>Sclerotiniaceae</taxon>
        <taxon>Botrytis</taxon>
    </lineage>
</organism>
<feature type="region of interest" description="Disordered" evidence="8">
    <location>
        <begin position="106"/>
        <end position="141"/>
    </location>
</feature>
<dbReference type="EMBL" id="JABFCT010000015">
    <property type="protein sequence ID" value="KAF5870179.1"/>
    <property type="molecule type" value="Genomic_DNA"/>
</dbReference>
<keyword evidence="2" id="KW-0479">Metal-binding</keyword>
<keyword evidence="5" id="KW-0238">DNA-binding</keyword>
<feature type="domain" description="Zn(2)-C6 fungal-type" evidence="9">
    <location>
        <begin position="45"/>
        <end position="75"/>
    </location>
</feature>
<feature type="compositionally biased region" description="Polar residues" evidence="8">
    <location>
        <begin position="605"/>
        <end position="630"/>
    </location>
</feature>
<dbReference type="GO" id="GO:0045944">
    <property type="term" value="P:positive regulation of transcription by RNA polymerase II"/>
    <property type="evidence" value="ECO:0007669"/>
    <property type="project" value="TreeGrafter"/>
</dbReference>
<evidence type="ECO:0000259" key="9">
    <source>
        <dbReference type="PROSITE" id="PS50048"/>
    </source>
</evidence>
<feature type="compositionally biased region" description="Acidic residues" evidence="8">
    <location>
        <begin position="107"/>
        <end position="117"/>
    </location>
</feature>
<dbReference type="Pfam" id="PF04082">
    <property type="entry name" value="Fungal_trans"/>
    <property type="match status" value="1"/>
</dbReference>
<dbReference type="PANTHER" id="PTHR47782:SF8">
    <property type="entry name" value="ZN(II)2CYS6 TRANSCRIPTION FACTOR (EUROFUNG)"/>
    <property type="match status" value="1"/>
</dbReference>
<proteinExistence type="predicted"/>
<protein>
    <submittedName>
        <fullName evidence="10">Putative fungal specific transcription factor domain-containing protein</fullName>
    </submittedName>
</protein>
<dbReference type="GO" id="GO:0005634">
    <property type="term" value="C:nucleus"/>
    <property type="evidence" value="ECO:0007669"/>
    <property type="project" value="UniProtKB-SubCell"/>
</dbReference>
<dbReference type="InterPro" id="IPR052202">
    <property type="entry name" value="Yeast_MetPath_Reg"/>
</dbReference>
<sequence length="772" mass="87965">MDTADLFRQALGSVNRARDAKSLHARESSHESEDSSPRIAHTLTACCRCRQRKTRCDPNLPRCLPCERAGAVCEYFDTTKGKKIPRTYVIKLQEKVRALEMELSQLVEEEGNPPDSEDIWHCDDSDSDGGSQKYTDTRSIRELVPEVRQRRTPAQSPDIASERKKSYPMISAVPAPTLPSRLVTDKLVEVFNQKAQYMLPTLHEPTFAKNLQEVYDGDNDPYKNFVLRMVLAISMQKLDMQYAGLADSYYLAAMGYIEDVIRAKDIKTLQCLVLIAQYSMLTPTRTAIYYIVGLATRLCQQLGLAEEKTITQGVSIGLVDPLQLDMRRRLAWIVLSMELGLAQSMGRPNAFAIGRDHLDIQFFQTVDDEYITADGILPGPMSDKKRLAIHFFRMRLLQAEIRRTLYLRKRNEPKNEEHPWYAQMLQKLGDWLEASPEKPAWSKTWFNGRYNTMIIFLFRPSPQVPQPSYHSAIMCYDAASSNIRTQSDQIKTAMIDLTWPFLLSLFMAINTVLWSISYSEVRALHTKEELEEHISLALDIVARSRERWPGTQATSELYMTLTKACLKSYELGDNSLSSFSATSPSLTDANSPSASEHSSATSTSIPHSQHNAQHNNPYQSPRNSDTSSTKCQSKCLHMTTAIPYLHCNRPFGPTQSFYFPPEFTQPQQPQSYPMPWGPVSNTQQHQIPPQAPLPPMQHSLVTNMPYFSQPEYYNFPPHLFSQDNFEAGLRSGSLSQEQQTELMHSLETEGLMEINNFMNHVPPYEHPIKYEQ</sequence>
<dbReference type="PANTHER" id="PTHR47782">
    <property type="entry name" value="ZN(II)2CYS6 TRANSCRIPTION FACTOR (EUROFUNG)-RELATED"/>
    <property type="match status" value="1"/>
</dbReference>
<comment type="subcellular location">
    <subcellularLocation>
        <location evidence="1">Nucleus</location>
    </subcellularLocation>
</comment>
<evidence type="ECO:0000256" key="6">
    <source>
        <dbReference type="ARBA" id="ARBA00023163"/>
    </source>
</evidence>
<dbReference type="GeneID" id="59264350"/>
<evidence type="ECO:0000256" key="5">
    <source>
        <dbReference type="ARBA" id="ARBA00023125"/>
    </source>
</evidence>
<accession>A0A8H6EF83</accession>
<dbReference type="PROSITE" id="PS50048">
    <property type="entry name" value="ZN2_CY6_FUNGAL_2"/>
    <property type="match status" value="1"/>
</dbReference>
<keyword evidence="11" id="KW-1185">Reference proteome</keyword>
<evidence type="ECO:0000313" key="10">
    <source>
        <dbReference type="EMBL" id="KAF5870179.1"/>
    </source>
</evidence>
<dbReference type="InterPro" id="IPR007219">
    <property type="entry name" value="XnlR_reg_dom"/>
</dbReference>
<dbReference type="AlphaFoldDB" id="A0A8H6EF83"/>
<evidence type="ECO:0000256" key="2">
    <source>
        <dbReference type="ARBA" id="ARBA00022723"/>
    </source>
</evidence>
<dbReference type="GO" id="GO:0043565">
    <property type="term" value="F:sequence-specific DNA binding"/>
    <property type="evidence" value="ECO:0007669"/>
    <property type="project" value="TreeGrafter"/>
</dbReference>
<dbReference type="SMART" id="SM00066">
    <property type="entry name" value="GAL4"/>
    <property type="match status" value="1"/>
</dbReference>
<dbReference type="Pfam" id="PF00172">
    <property type="entry name" value="Zn_clus"/>
    <property type="match status" value="1"/>
</dbReference>
<keyword evidence="7" id="KW-0539">Nucleus</keyword>
<name>A0A8H6EF83_9HELO</name>
<dbReference type="CDD" id="cd00067">
    <property type="entry name" value="GAL4"/>
    <property type="match status" value="1"/>
</dbReference>
<feature type="region of interest" description="Disordered" evidence="8">
    <location>
        <begin position="580"/>
        <end position="630"/>
    </location>
</feature>
<dbReference type="CDD" id="cd12148">
    <property type="entry name" value="fungal_TF_MHR"/>
    <property type="match status" value="1"/>
</dbReference>
<dbReference type="SMART" id="SM00906">
    <property type="entry name" value="Fungal_trans"/>
    <property type="match status" value="1"/>
</dbReference>
<dbReference type="GO" id="GO:0008270">
    <property type="term" value="F:zinc ion binding"/>
    <property type="evidence" value="ECO:0007669"/>
    <property type="project" value="InterPro"/>
</dbReference>
<gene>
    <name evidence="10" type="ORF">Bfra_010324</name>
</gene>
<evidence type="ECO:0000256" key="3">
    <source>
        <dbReference type="ARBA" id="ARBA00022833"/>
    </source>
</evidence>
<dbReference type="RefSeq" id="XP_037189126.1">
    <property type="nucleotide sequence ID" value="XM_037340658.1"/>
</dbReference>
<dbReference type="Proteomes" id="UP000531561">
    <property type="component" value="Unassembled WGS sequence"/>
</dbReference>
<dbReference type="InterPro" id="IPR001138">
    <property type="entry name" value="Zn2Cys6_DnaBD"/>
</dbReference>
<dbReference type="GO" id="GO:0006351">
    <property type="term" value="P:DNA-templated transcription"/>
    <property type="evidence" value="ECO:0007669"/>
    <property type="project" value="InterPro"/>
</dbReference>
<dbReference type="GO" id="GO:0000981">
    <property type="term" value="F:DNA-binding transcription factor activity, RNA polymerase II-specific"/>
    <property type="evidence" value="ECO:0007669"/>
    <property type="project" value="InterPro"/>
</dbReference>
<dbReference type="OrthoDB" id="5416384at2759"/>
<keyword evidence="6" id="KW-0804">Transcription</keyword>
<evidence type="ECO:0000256" key="1">
    <source>
        <dbReference type="ARBA" id="ARBA00004123"/>
    </source>
</evidence>